<evidence type="ECO:0000256" key="4">
    <source>
        <dbReference type="ARBA" id="ARBA00023858"/>
    </source>
</evidence>
<keyword evidence="6" id="KW-0732">Signal</keyword>
<dbReference type="AlphaFoldDB" id="T1DN80"/>
<proteinExistence type="evidence at transcript level"/>
<keyword evidence="3" id="KW-0539">Nucleus</keyword>
<accession>T1DN80</accession>
<feature type="domain" description="BRCT" evidence="7">
    <location>
        <begin position="1"/>
        <end position="43"/>
    </location>
</feature>
<keyword evidence="2" id="KW-0227">DNA damage</keyword>
<dbReference type="GO" id="GO:0044666">
    <property type="term" value="C:MLL3/4 complex"/>
    <property type="evidence" value="ECO:0007669"/>
    <property type="project" value="TreeGrafter"/>
</dbReference>
<dbReference type="CDD" id="cd18440">
    <property type="entry name" value="BRCT_PAXIP1_rpt6"/>
    <property type="match status" value="1"/>
</dbReference>
<evidence type="ECO:0000256" key="3">
    <source>
        <dbReference type="ARBA" id="ARBA00023242"/>
    </source>
</evidence>
<evidence type="ECO:0000256" key="5">
    <source>
        <dbReference type="ARBA" id="ARBA00030146"/>
    </source>
</evidence>
<dbReference type="InterPro" id="IPR036420">
    <property type="entry name" value="BRCT_dom_sf"/>
</dbReference>
<evidence type="ECO:0000256" key="1">
    <source>
        <dbReference type="ARBA" id="ARBA00004123"/>
    </source>
</evidence>
<dbReference type="Gene3D" id="3.40.50.10190">
    <property type="entry name" value="BRCT domain"/>
    <property type="match status" value="2"/>
</dbReference>
<comment type="subcellular location">
    <subcellularLocation>
        <location evidence="1">Nucleus</location>
    </subcellularLocation>
</comment>
<evidence type="ECO:0000259" key="7">
    <source>
        <dbReference type="PROSITE" id="PS50172"/>
    </source>
</evidence>
<dbReference type="InterPro" id="IPR051579">
    <property type="entry name" value="DDR_Transcriptional_Reg"/>
</dbReference>
<name>T1DN80_ANOAQ</name>
<evidence type="ECO:0000256" key="2">
    <source>
        <dbReference type="ARBA" id="ARBA00022763"/>
    </source>
</evidence>
<dbReference type="PANTHER" id="PTHR23196">
    <property type="entry name" value="PAX TRANSCRIPTION ACTIVATION DOMAIN INTERACTING PROTEIN"/>
    <property type="match status" value="1"/>
</dbReference>
<reference evidence="8" key="1">
    <citation type="submission" date="2013-07" db="EMBL/GenBank/DDBJ databases">
        <title>Transcriptome sequencing and developmental regulation of gene expression in Anopheles aquasalis.</title>
        <authorList>
            <consortium name="Brazilian Malaria Network (MCT/CNPq/MS/SCTIE/DECIT/PRONEX 555648/2009-5) and Research Network on Bioactive Molecules from Arthropod Vectors (NAP-MOBIARVE"/>
            <consortium name="University of Sao Paulo)"/>
            <person name="Marinotti O."/>
            <person name="Ribeiro J.M.C."/>
            <person name="Costa-da-Silva A.L."/>
            <person name="Silva M.C.P."/>
            <person name="Lopes A.R."/>
            <person name="Barros M.S."/>
            <person name="Sa-Nunes A."/>
            <person name="Konjin B.B."/>
            <person name="Carvalho E."/>
            <person name="Suesdek L."/>
            <person name="Silva-Neto M.A.C."/>
            <person name="Capurro M.L."/>
        </authorList>
    </citation>
    <scope>NUCLEOTIDE SEQUENCE</scope>
    <source>
        <tissue evidence="8">Whole body</tissue>
    </source>
</reference>
<evidence type="ECO:0000256" key="6">
    <source>
        <dbReference type="SAM" id="SignalP"/>
    </source>
</evidence>
<feature type="chain" id="PRO_5004574857" description="PAX-interacting protein 1" evidence="6">
    <location>
        <begin position="24"/>
        <end position="174"/>
    </location>
</feature>
<dbReference type="EMBL" id="GAMD01003115">
    <property type="protein sequence ID" value="JAA98475.1"/>
    <property type="molecule type" value="mRNA"/>
</dbReference>
<dbReference type="VEuPathDB" id="VectorBase:AAQUA_000825"/>
<dbReference type="GO" id="GO:0006974">
    <property type="term" value="P:DNA damage response"/>
    <property type="evidence" value="ECO:0007669"/>
    <property type="project" value="UniProtKB-KW"/>
</dbReference>
<dbReference type="PROSITE" id="PS50172">
    <property type="entry name" value="BRCT"/>
    <property type="match status" value="1"/>
</dbReference>
<sequence>MTRVARTVKLILALATVRHLVSSKWLSDSATAGYFLPIDSYQLDVAELNEQFKCDLLKVLESPTRGKLFEGKVFFVTPQVKPACKDVRQMIELGGGTVEKNPRTIKRIREANAEKPGSYVIVSCPEDRIIIQPFIQKGGKHAVCQICTTEYVMQSIMQQRLCIEPHIIKWELGS</sequence>
<dbReference type="InterPro" id="IPR001357">
    <property type="entry name" value="BRCT_dom"/>
</dbReference>
<protein>
    <recommendedName>
        <fullName evidence="4">PAX-interacting protein 1</fullName>
    </recommendedName>
    <alternativeName>
        <fullName evidence="5">PAX transactivation activation domain-interacting protein</fullName>
    </alternativeName>
</protein>
<feature type="signal peptide" evidence="6">
    <location>
        <begin position="1"/>
        <end position="23"/>
    </location>
</feature>
<evidence type="ECO:0000313" key="8">
    <source>
        <dbReference type="EMBL" id="JAA98475.1"/>
    </source>
</evidence>
<dbReference type="PANTHER" id="PTHR23196:SF1">
    <property type="entry name" value="PAX-INTERACTING PROTEIN 1"/>
    <property type="match status" value="1"/>
</dbReference>
<organism evidence="8">
    <name type="scientific">Anopheles aquasalis</name>
    <name type="common">Malaria mosquito</name>
    <dbReference type="NCBI Taxonomy" id="42839"/>
    <lineage>
        <taxon>Eukaryota</taxon>
        <taxon>Metazoa</taxon>
        <taxon>Ecdysozoa</taxon>
        <taxon>Arthropoda</taxon>
        <taxon>Hexapoda</taxon>
        <taxon>Insecta</taxon>
        <taxon>Pterygota</taxon>
        <taxon>Neoptera</taxon>
        <taxon>Endopterygota</taxon>
        <taxon>Diptera</taxon>
        <taxon>Nematocera</taxon>
        <taxon>Culicoidea</taxon>
        <taxon>Culicidae</taxon>
        <taxon>Anophelinae</taxon>
        <taxon>Anopheles</taxon>
    </lineage>
</organism>
<dbReference type="SUPFAM" id="SSF52113">
    <property type="entry name" value="BRCT domain"/>
    <property type="match status" value="2"/>
</dbReference>
<dbReference type="Pfam" id="PF16589">
    <property type="entry name" value="BRCT_2"/>
    <property type="match status" value="1"/>
</dbReference>